<evidence type="ECO:0000313" key="2">
    <source>
        <dbReference type="Proteomes" id="UP001241377"/>
    </source>
</evidence>
<comment type="caution">
    <text evidence="1">The sequence shown here is derived from an EMBL/GenBank/DDBJ whole genome shotgun (WGS) entry which is preliminary data.</text>
</comment>
<accession>A0ACC2V4R9</accession>
<keyword evidence="2" id="KW-1185">Reference proteome</keyword>
<sequence>MWRLRVSGKNGKILSFGQKKSSSLFFATKFPHIRTLAGQSTGKISTRTSLRSRKYVAVAAGVVATTAGAYYIDTNYLSSTAVRSIKAFYVLMWIAYEYSRNSDKYERLEDLHEATAEALLQLLMENKGLYIKLGQAIANQGSIFPIAYQKRFSKLYDEAPITPWNKVDKVLREELGENYSEIVQVDKNPIASASIAQVHRGRLSTGEDVAVKVQHYYMKNQIVADLLMYRLISRIYEYVFELPMTMFTRYVLDQMHHETSFIQERKNGDKLAQMIAQDKSAKALNVQVPRTYPDVLTDRVLITEWIDGVSMVSRKRMEAAGYNVATAMTQYLSLFGRQFFKYGFVHSDPHPGNLMVRFDSNKKQQLVILDHGLYITLPDKFRCQFRDLWQYIFSLNTKGIQQISEDWGIGSSQMFTTMVTLRPPPEGSPGHIPPHMSNTSDMKSLFKDFLSDEKRFPMELLFLMRTQRMIQNLNLQMGSPVNRINLFTKELVDAALSEHQQWTTWLGLWRVRVALLLSDVVFWIFHIKQLISGRHDASDGIERYIMDFTKDSSRAMGFDVWDGDDEVIY</sequence>
<gene>
    <name evidence="1" type="ORF">QFC19_008229</name>
</gene>
<dbReference type="EMBL" id="JASBWR010000120">
    <property type="protein sequence ID" value="KAJ9093641.1"/>
    <property type="molecule type" value="Genomic_DNA"/>
</dbReference>
<evidence type="ECO:0000313" key="1">
    <source>
        <dbReference type="EMBL" id="KAJ9093641.1"/>
    </source>
</evidence>
<protein>
    <submittedName>
        <fullName evidence="1">Uncharacterized protein</fullName>
    </submittedName>
</protein>
<organism evidence="1 2">
    <name type="scientific">Naganishia cerealis</name>
    <dbReference type="NCBI Taxonomy" id="610337"/>
    <lineage>
        <taxon>Eukaryota</taxon>
        <taxon>Fungi</taxon>
        <taxon>Dikarya</taxon>
        <taxon>Basidiomycota</taxon>
        <taxon>Agaricomycotina</taxon>
        <taxon>Tremellomycetes</taxon>
        <taxon>Filobasidiales</taxon>
        <taxon>Filobasidiaceae</taxon>
        <taxon>Naganishia</taxon>
    </lineage>
</organism>
<dbReference type="Proteomes" id="UP001241377">
    <property type="component" value="Unassembled WGS sequence"/>
</dbReference>
<proteinExistence type="predicted"/>
<name>A0ACC2V4R9_9TREE</name>
<reference evidence="1" key="1">
    <citation type="submission" date="2023-04" db="EMBL/GenBank/DDBJ databases">
        <title>Draft Genome sequencing of Naganishia species isolated from polar environments using Oxford Nanopore Technology.</title>
        <authorList>
            <person name="Leo P."/>
            <person name="Venkateswaran K."/>
        </authorList>
    </citation>
    <scope>NUCLEOTIDE SEQUENCE</scope>
    <source>
        <strain evidence="1">MNA-CCFEE 5261</strain>
    </source>
</reference>